<dbReference type="SUPFAM" id="SSF161098">
    <property type="entry name" value="MetI-like"/>
    <property type="match status" value="1"/>
</dbReference>
<dbReference type="Pfam" id="PF00528">
    <property type="entry name" value="BPD_transp_1"/>
    <property type="match status" value="1"/>
</dbReference>
<feature type="transmembrane region" description="Helical" evidence="7">
    <location>
        <begin position="123"/>
        <end position="145"/>
    </location>
</feature>
<dbReference type="GO" id="GO:0055085">
    <property type="term" value="P:transmembrane transport"/>
    <property type="evidence" value="ECO:0007669"/>
    <property type="project" value="InterPro"/>
</dbReference>
<keyword evidence="2 7" id="KW-0813">Transport</keyword>
<dbReference type="AlphaFoldDB" id="A0A379C4E0"/>
<dbReference type="GO" id="GO:0005886">
    <property type="term" value="C:plasma membrane"/>
    <property type="evidence" value="ECO:0007669"/>
    <property type="project" value="UniProtKB-SubCell"/>
</dbReference>
<feature type="transmembrane region" description="Helical" evidence="7">
    <location>
        <begin position="220"/>
        <end position="242"/>
    </location>
</feature>
<evidence type="ECO:0000259" key="8">
    <source>
        <dbReference type="PROSITE" id="PS50928"/>
    </source>
</evidence>
<dbReference type="EMBL" id="UGSZ01000001">
    <property type="protein sequence ID" value="SUB56466.1"/>
    <property type="molecule type" value="Genomic_DNA"/>
</dbReference>
<evidence type="ECO:0000256" key="5">
    <source>
        <dbReference type="ARBA" id="ARBA00022989"/>
    </source>
</evidence>
<feature type="transmembrane region" description="Helical" evidence="7">
    <location>
        <begin position="12"/>
        <end position="29"/>
    </location>
</feature>
<keyword evidence="4 7" id="KW-0812">Transmembrane</keyword>
<name>A0A379C4E0_9FIRM</name>
<keyword evidence="5 7" id="KW-1133">Transmembrane helix</keyword>
<dbReference type="InterPro" id="IPR035906">
    <property type="entry name" value="MetI-like_sf"/>
</dbReference>
<evidence type="ECO:0000256" key="6">
    <source>
        <dbReference type="ARBA" id="ARBA00023136"/>
    </source>
</evidence>
<dbReference type="PANTHER" id="PTHR30151">
    <property type="entry name" value="ALKANE SULFONATE ABC TRANSPORTER-RELATED, MEMBRANE SUBUNIT"/>
    <property type="match status" value="1"/>
</dbReference>
<evidence type="ECO:0000313" key="10">
    <source>
        <dbReference type="Proteomes" id="UP000255517"/>
    </source>
</evidence>
<evidence type="ECO:0000256" key="4">
    <source>
        <dbReference type="ARBA" id="ARBA00022692"/>
    </source>
</evidence>
<dbReference type="OrthoDB" id="308958at2"/>
<dbReference type="PROSITE" id="PS50928">
    <property type="entry name" value="ABC_TM1"/>
    <property type="match status" value="1"/>
</dbReference>
<comment type="similarity">
    <text evidence="7">Belongs to the binding-protein-dependent transport system permease family.</text>
</comment>
<gene>
    <name evidence="9" type="ORF">NCTC13149_00237</name>
</gene>
<comment type="subcellular location">
    <subcellularLocation>
        <location evidence="1 7">Cell membrane</location>
        <topology evidence="1 7">Multi-pass membrane protein</topology>
    </subcellularLocation>
</comment>
<keyword evidence="6 7" id="KW-0472">Membrane</keyword>
<dbReference type="RefSeq" id="WP_019034641.1">
    <property type="nucleotide sequence ID" value="NZ_JASOZY010000002.1"/>
</dbReference>
<keyword evidence="3" id="KW-1003">Cell membrane</keyword>
<dbReference type="Gene3D" id="1.10.3720.10">
    <property type="entry name" value="MetI-like"/>
    <property type="match status" value="1"/>
</dbReference>
<feature type="transmembrane region" description="Helical" evidence="7">
    <location>
        <begin position="65"/>
        <end position="84"/>
    </location>
</feature>
<evidence type="ECO:0000313" key="9">
    <source>
        <dbReference type="EMBL" id="SUB56466.1"/>
    </source>
</evidence>
<dbReference type="InterPro" id="IPR000515">
    <property type="entry name" value="MetI-like"/>
</dbReference>
<feature type="transmembrane region" description="Helical" evidence="7">
    <location>
        <begin position="96"/>
        <end position="117"/>
    </location>
</feature>
<sequence length="246" mass="28427">MKTSTTKKLKKFSVAIFWIVIWQIFALLINEEILIVSPFKVFLKTLENLQDKTFYLAIFNTSWKILMGFLLGLFIGVILSFISYKFKTFKDFIYPLVQFIKSVPVVSFIMLLLMFLNSKYLSVFIPAIMSFAIFYTNILEGLLSIDYKILEMAKIFSISTKNKLKYIYLHSLKSYLYSGASLAMGISFKAGLSAEVIGIADKTIGRMLYESKVYLDIANLFSYTFVAMIIAIIFEKIILFILRRFL</sequence>
<dbReference type="STRING" id="1122949.GCA_000378725_00806"/>
<evidence type="ECO:0000256" key="1">
    <source>
        <dbReference type="ARBA" id="ARBA00004651"/>
    </source>
</evidence>
<feature type="transmembrane region" description="Helical" evidence="7">
    <location>
        <begin position="175"/>
        <end position="200"/>
    </location>
</feature>
<organism evidence="9 10">
    <name type="scientific">Peptoniphilus lacrimalis</name>
    <dbReference type="NCBI Taxonomy" id="33031"/>
    <lineage>
        <taxon>Bacteria</taxon>
        <taxon>Bacillati</taxon>
        <taxon>Bacillota</taxon>
        <taxon>Tissierellia</taxon>
        <taxon>Tissierellales</taxon>
        <taxon>Peptoniphilaceae</taxon>
        <taxon>Peptoniphilus</taxon>
    </lineage>
</organism>
<accession>A0A379C4E0</accession>
<protein>
    <submittedName>
        <fullName evidence="9">Alkanesulfonate transporter permease subunit</fullName>
    </submittedName>
</protein>
<proteinExistence type="inferred from homology"/>
<evidence type="ECO:0000256" key="2">
    <source>
        <dbReference type="ARBA" id="ARBA00022448"/>
    </source>
</evidence>
<feature type="domain" description="ABC transmembrane type-1" evidence="8">
    <location>
        <begin position="58"/>
        <end position="242"/>
    </location>
</feature>
<dbReference type="PANTHER" id="PTHR30151:SF0">
    <property type="entry name" value="ABC TRANSPORTER PERMEASE PROTEIN MJ0413-RELATED"/>
    <property type="match status" value="1"/>
</dbReference>
<evidence type="ECO:0000256" key="3">
    <source>
        <dbReference type="ARBA" id="ARBA00022475"/>
    </source>
</evidence>
<dbReference type="Proteomes" id="UP000255517">
    <property type="component" value="Unassembled WGS sequence"/>
</dbReference>
<evidence type="ECO:0000256" key="7">
    <source>
        <dbReference type="RuleBase" id="RU363032"/>
    </source>
</evidence>
<reference evidence="9 10" key="1">
    <citation type="submission" date="2018-06" db="EMBL/GenBank/DDBJ databases">
        <authorList>
            <consortium name="Pathogen Informatics"/>
            <person name="Doyle S."/>
        </authorList>
    </citation>
    <scope>NUCLEOTIDE SEQUENCE [LARGE SCALE GENOMIC DNA]</scope>
    <source>
        <strain evidence="9 10">NCTC13149</strain>
    </source>
</reference>